<dbReference type="PANTHER" id="PTHR31480">
    <property type="entry name" value="BIFUNCTIONAL LYCOPENE CYCLASE/PHYTOENE SYNTHASE"/>
    <property type="match status" value="1"/>
</dbReference>
<dbReference type="CDD" id="cd00683">
    <property type="entry name" value="Trans_IPPS_HH"/>
    <property type="match status" value="1"/>
</dbReference>
<evidence type="ECO:0000313" key="1">
    <source>
        <dbReference type="EMBL" id="MCX7537551.1"/>
    </source>
</evidence>
<protein>
    <submittedName>
        <fullName evidence="1">Phytoene/squalene synthase family protein</fullName>
    </submittedName>
</protein>
<dbReference type="AlphaFoldDB" id="A0A9Q4GM94"/>
<gene>
    <name evidence="1" type="ORF">OS123_03180</name>
</gene>
<dbReference type="RefSeq" id="WP_267169099.1">
    <property type="nucleotide sequence ID" value="NZ_JAPMKX010000001.1"/>
</dbReference>
<dbReference type="SFLD" id="SFLDG01212">
    <property type="entry name" value="Phytoene_synthase_like"/>
    <property type="match status" value="1"/>
</dbReference>
<dbReference type="InterPro" id="IPR002060">
    <property type="entry name" value="Squ/phyt_synthse"/>
</dbReference>
<dbReference type="SUPFAM" id="SSF48576">
    <property type="entry name" value="Terpenoid synthases"/>
    <property type="match status" value="1"/>
</dbReference>
<dbReference type="InterPro" id="IPR044843">
    <property type="entry name" value="Trans_IPPS_bact-type"/>
</dbReference>
<reference evidence="1" key="1">
    <citation type="submission" date="2022-11" db="EMBL/GenBank/DDBJ databases">
        <title>Corynebacterium sp. isolated from Penguins.</title>
        <authorList>
            <person name="Sedlar K."/>
            <person name="Svec P."/>
        </authorList>
    </citation>
    <scope>NUCLEOTIDE SEQUENCE</scope>
    <source>
        <strain evidence="1">P5875</strain>
    </source>
</reference>
<organism evidence="1 2">
    <name type="scientific">Corynebacterium antarcticum</name>
    <dbReference type="NCBI Taxonomy" id="2800405"/>
    <lineage>
        <taxon>Bacteria</taxon>
        <taxon>Bacillati</taxon>
        <taxon>Actinomycetota</taxon>
        <taxon>Actinomycetes</taxon>
        <taxon>Mycobacteriales</taxon>
        <taxon>Corynebacteriaceae</taxon>
        <taxon>Corynebacterium</taxon>
    </lineage>
</organism>
<dbReference type="GO" id="GO:0004311">
    <property type="term" value="F:geranylgeranyl diphosphate synthase activity"/>
    <property type="evidence" value="ECO:0007669"/>
    <property type="project" value="InterPro"/>
</dbReference>
<dbReference type="SFLD" id="SFLDS00005">
    <property type="entry name" value="Isoprenoid_Synthase_Type_I"/>
    <property type="match status" value="1"/>
</dbReference>
<dbReference type="Pfam" id="PF00494">
    <property type="entry name" value="SQS_PSY"/>
    <property type="match status" value="1"/>
</dbReference>
<accession>A0A9Q4GM94</accession>
<dbReference type="EMBL" id="JAPMKX010000001">
    <property type="protein sequence ID" value="MCX7537551.1"/>
    <property type="molecule type" value="Genomic_DNA"/>
</dbReference>
<evidence type="ECO:0000313" key="2">
    <source>
        <dbReference type="Proteomes" id="UP001070238"/>
    </source>
</evidence>
<proteinExistence type="predicted"/>
<sequence>MSERRTPMADYDAMSTSTAGRVMETYSTSFSLASRLLDARTRTDIRNLYAVVRIADEIVDGTASDAGLTDTGVREELDAFEYQVMRALGSGFSTNPPVHAFAGTARRTGITAEHMTAFFSSMRRDLSPSPVYDDAELAAYIYGSAEVIGLMCLCIFTAGHGLPEGDLDRCATGARRLGAAFQKINFLRDLHEDTAELGRSYLGDGDPLTDRRRDEVIADVRADLDAALETVPLLPVRARAGVIAAALLYRELTDRLAVTPASVIMRHRVSVPARVKATIPARALLTAARMRP</sequence>
<dbReference type="GO" id="GO:0016114">
    <property type="term" value="P:terpenoid biosynthetic process"/>
    <property type="evidence" value="ECO:0007669"/>
    <property type="project" value="UniProtKB-ARBA"/>
</dbReference>
<dbReference type="GO" id="GO:0051996">
    <property type="term" value="F:squalene synthase [NAD(P)H] activity"/>
    <property type="evidence" value="ECO:0007669"/>
    <property type="project" value="InterPro"/>
</dbReference>
<dbReference type="InterPro" id="IPR033904">
    <property type="entry name" value="Trans_IPPS_HH"/>
</dbReference>
<dbReference type="SFLD" id="SFLDG01018">
    <property type="entry name" value="Squalene/Phytoene_Synthase_Lik"/>
    <property type="match status" value="1"/>
</dbReference>
<name>A0A9Q4GM94_9CORY</name>
<comment type="caution">
    <text evidence="1">The sequence shown here is derived from an EMBL/GenBank/DDBJ whole genome shotgun (WGS) entry which is preliminary data.</text>
</comment>
<dbReference type="InterPro" id="IPR008949">
    <property type="entry name" value="Isoprenoid_synthase_dom_sf"/>
</dbReference>
<dbReference type="Gene3D" id="1.10.600.10">
    <property type="entry name" value="Farnesyl Diphosphate Synthase"/>
    <property type="match status" value="1"/>
</dbReference>
<dbReference type="Proteomes" id="UP001070238">
    <property type="component" value="Unassembled WGS sequence"/>
</dbReference>